<proteinExistence type="predicted"/>
<evidence type="ECO:0000256" key="1">
    <source>
        <dbReference type="SAM" id="MobiDB-lite"/>
    </source>
</evidence>
<dbReference type="Proteomes" id="UP000835052">
    <property type="component" value="Unassembled WGS sequence"/>
</dbReference>
<dbReference type="EMBL" id="CAJGYM010000110">
    <property type="protein sequence ID" value="CAD6197950.1"/>
    <property type="molecule type" value="Genomic_DNA"/>
</dbReference>
<feature type="region of interest" description="Disordered" evidence="1">
    <location>
        <begin position="268"/>
        <end position="289"/>
    </location>
</feature>
<feature type="compositionally biased region" description="Basic residues" evidence="1">
    <location>
        <begin position="365"/>
        <end position="378"/>
    </location>
</feature>
<evidence type="ECO:0000256" key="2">
    <source>
        <dbReference type="SAM" id="SignalP"/>
    </source>
</evidence>
<organism evidence="3 4">
    <name type="scientific">Caenorhabditis auriculariae</name>
    <dbReference type="NCBI Taxonomy" id="2777116"/>
    <lineage>
        <taxon>Eukaryota</taxon>
        <taxon>Metazoa</taxon>
        <taxon>Ecdysozoa</taxon>
        <taxon>Nematoda</taxon>
        <taxon>Chromadorea</taxon>
        <taxon>Rhabditida</taxon>
        <taxon>Rhabditina</taxon>
        <taxon>Rhabditomorpha</taxon>
        <taxon>Rhabditoidea</taxon>
        <taxon>Rhabditidae</taxon>
        <taxon>Peloderinae</taxon>
        <taxon>Caenorhabditis</taxon>
    </lineage>
</organism>
<dbReference type="AlphaFoldDB" id="A0A8S1HTS1"/>
<feature type="chain" id="PRO_5035746718" evidence="2">
    <location>
        <begin position="20"/>
        <end position="397"/>
    </location>
</feature>
<keyword evidence="2" id="KW-0732">Signal</keyword>
<reference evidence="3" key="1">
    <citation type="submission" date="2020-10" db="EMBL/GenBank/DDBJ databases">
        <authorList>
            <person name="Kikuchi T."/>
        </authorList>
    </citation>
    <scope>NUCLEOTIDE SEQUENCE</scope>
    <source>
        <strain evidence="3">NKZ352</strain>
    </source>
</reference>
<accession>A0A8S1HTS1</accession>
<evidence type="ECO:0000313" key="3">
    <source>
        <dbReference type="EMBL" id="CAD6197950.1"/>
    </source>
</evidence>
<name>A0A8S1HTS1_9PELO</name>
<protein>
    <submittedName>
        <fullName evidence="3">Uncharacterized protein</fullName>
    </submittedName>
</protein>
<feature type="region of interest" description="Disordered" evidence="1">
    <location>
        <begin position="341"/>
        <end position="397"/>
    </location>
</feature>
<comment type="caution">
    <text evidence="3">The sequence shown here is derived from an EMBL/GenBank/DDBJ whole genome shotgun (WGS) entry which is preliminary data.</text>
</comment>
<sequence length="397" mass="45601">MRSVAGLLLGVSSLQLAASVALKDGFKPGRILVKRRSDVEPNDKGNSYPLKDFALSYDPFDPNEEDPFANKTKLLKLKIETSKYVEKYGPEAVLSALLSKLDLSNNTQFVASTRKAIDQIFQLFDTTTKKARKMSETPILKNFKVTPLVMSKKHIGDVINKKRLERLKKKQYLEKQEYRRDAPPLPASDLKEHRPHAVAFEAPRRTRPVPPTKLLYLTHEEFDTPIPTRVYPSLAAGELRRAPVRRRISRKLLKKEGLSDLHKKMMKRRKFERKPVGKSVSKRRSPAKRGVTTFNDKVFQLLEDYGITAVRVETKDYTVRAFADPTKTKFVAMRDRPETPESVIDFSGSRGRRQKFRRPHETLVRPKKSVTTRNHRPQRNLPIQKLPGGHHPAERLI</sequence>
<dbReference type="OrthoDB" id="5838937at2759"/>
<keyword evidence="4" id="KW-1185">Reference proteome</keyword>
<evidence type="ECO:0000313" key="4">
    <source>
        <dbReference type="Proteomes" id="UP000835052"/>
    </source>
</evidence>
<feature type="signal peptide" evidence="2">
    <location>
        <begin position="1"/>
        <end position="19"/>
    </location>
</feature>
<gene>
    <name evidence="3" type="ORF">CAUJ_LOCUS13857</name>
</gene>